<dbReference type="PANTHER" id="PTHR48073:SF2">
    <property type="entry name" value="O-SUCCINYLBENZOATE SYNTHASE"/>
    <property type="match status" value="1"/>
</dbReference>
<dbReference type="HAMAP" id="MF_00470">
    <property type="entry name" value="MenC_1"/>
    <property type="match status" value="1"/>
</dbReference>
<dbReference type="Gene3D" id="3.30.390.10">
    <property type="entry name" value="Enolase-like, N-terminal domain"/>
    <property type="match status" value="1"/>
</dbReference>
<organism evidence="6 7">
    <name type="scientific">Rhodocyclus tenuis</name>
    <name type="common">Rhodospirillum tenue</name>
    <dbReference type="NCBI Taxonomy" id="1066"/>
    <lineage>
        <taxon>Bacteria</taxon>
        <taxon>Pseudomonadati</taxon>
        <taxon>Pseudomonadota</taxon>
        <taxon>Betaproteobacteria</taxon>
        <taxon>Rhodocyclales</taxon>
        <taxon>Rhodocyclaceae</taxon>
        <taxon>Rhodocyclus</taxon>
    </lineage>
</organism>
<dbReference type="SUPFAM" id="SSF51604">
    <property type="entry name" value="Enolase C-terminal domain-like"/>
    <property type="match status" value="1"/>
</dbReference>
<gene>
    <name evidence="4" type="primary">menC</name>
    <name evidence="6" type="ORF">GGD90_003401</name>
</gene>
<dbReference type="Gene3D" id="3.20.20.120">
    <property type="entry name" value="Enolase-like C-terminal domain"/>
    <property type="match status" value="1"/>
</dbReference>
<accession>A0A840GLG4</accession>
<feature type="binding site" evidence="4">
    <location>
        <position position="227"/>
    </location>
    <ligand>
        <name>Mg(2+)</name>
        <dbReference type="ChEBI" id="CHEBI:18420"/>
    </ligand>
</feature>
<comment type="function">
    <text evidence="4">Converts 2-succinyl-6-hydroxy-2,4-cyclohexadiene-1-carboxylate (SHCHC) to 2-succinylbenzoate (OSB).</text>
</comment>
<dbReference type="InterPro" id="IPR029017">
    <property type="entry name" value="Enolase-like_N"/>
</dbReference>
<dbReference type="GO" id="GO:0009234">
    <property type="term" value="P:menaquinone biosynthetic process"/>
    <property type="evidence" value="ECO:0007669"/>
    <property type="project" value="UniProtKB-UniRule"/>
</dbReference>
<evidence type="ECO:0000256" key="3">
    <source>
        <dbReference type="ARBA" id="ARBA00023239"/>
    </source>
</evidence>
<dbReference type="EC" id="4.2.1.113" evidence="4"/>
<dbReference type="Proteomes" id="UP000587070">
    <property type="component" value="Unassembled WGS sequence"/>
</dbReference>
<comment type="cofactor">
    <cofactor evidence="4">
        <name>a divalent metal cation</name>
        <dbReference type="ChEBI" id="CHEBI:60240"/>
    </cofactor>
</comment>
<comment type="caution">
    <text evidence="6">The sequence shown here is derived from an EMBL/GenBank/DDBJ whole genome shotgun (WGS) entry which is preliminary data.</text>
</comment>
<comment type="catalytic activity">
    <reaction evidence="4">
        <text>(1R,6R)-6-hydroxy-2-succinyl-cyclohexa-2,4-diene-1-carboxylate = 2-succinylbenzoate + H2O</text>
        <dbReference type="Rhea" id="RHEA:10196"/>
        <dbReference type="ChEBI" id="CHEBI:15377"/>
        <dbReference type="ChEBI" id="CHEBI:18325"/>
        <dbReference type="ChEBI" id="CHEBI:58689"/>
        <dbReference type="EC" id="4.2.1.113"/>
    </reaction>
</comment>
<evidence type="ECO:0000259" key="5">
    <source>
        <dbReference type="SMART" id="SM00922"/>
    </source>
</evidence>
<evidence type="ECO:0000256" key="4">
    <source>
        <dbReference type="HAMAP-Rule" id="MF_00470"/>
    </source>
</evidence>
<evidence type="ECO:0000313" key="7">
    <source>
        <dbReference type="Proteomes" id="UP000587070"/>
    </source>
</evidence>
<dbReference type="InterPro" id="IPR029065">
    <property type="entry name" value="Enolase_C-like"/>
</dbReference>
<feature type="binding site" evidence="4">
    <location>
        <position position="257"/>
    </location>
    <ligand>
        <name>Mg(2+)</name>
        <dbReference type="ChEBI" id="CHEBI:18420"/>
    </ligand>
</feature>
<comment type="pathway">
    <text evidence="4">Quinol/quinone metabolism; 1,4-dihydroxy-2-naphthoate biosynthesis; 1,4-dihydroxy-2-naphthoate from chorismate: step 4/7.</text>
</comment>
<dbReference type="InterPro" id="IPR013342">
    <property type="entry name" value="Mandelate_racemase_C"/>
</dbReference>
<proteinExistence type="inferred from homology"/>
<evidence type="ECO:0000256" key="2">
    <source>
        <dbReference type="ARBA" id="ARBA00022842"/>
    </source>
</evidence>
<reference evidence="6 7" key="1">
    <citation type="submission" date="2020-08" db="EMBL/GenBank/DDBJ databases">
        <title>Genome sequencing of Purple Non-Sulfur Bacteria from various extreme environments.</title>
        <authorList>
            <person name="Mayer M."/>
        </authorList>
    </citation>
    <scope>NUCLEOTIDE SEQUENCE [LARGE SCALE GENOMIC DNA]</scope>
    <source>
        <strain evidence="6 7">2761</strain>
    </source>
</reference>
<dbReference type="SMART" id="SM00922">
    <property type="entry name" value="MR_MLE"/>
    <property type="match status" value="1"/>
</dbReference>
<dbReference type="InterPro" id="IPR010196">
    <property type="entry name" value="OSB_synthase_MenC1"/>
</dbReference>
<evidence type="ECO:0000313" key="6">
    <source>
        <dbReference type="EMBL" id="MBB4248999.1"/>
    </source>
</evidence>
<feature type="domain" description="Mandelate racemase/muconate lactonizing enzyme C-terminal" evidence="5">
    <location>
        <begin position="151"/>
        <end position="250"/>
    </location>
</feature>
<comment type="similarity">
    <text evidence="4">Belongs to the mandelate racemase/muconate lactonizing enzyme family. MenC type 1 subfamily.</text>
</comment>
<keyword evidence="2 4" id="KW-0460">Magnesium</keyword>
<dbReference type="UniPathway" id="UPA01057">
    <property type="reaction ID" value="UER00165"/>
</dbReference>
<protein>
    <recommendedName>
        <fullName evidence="4">o-succinylbenzoate synthase</fullName>
        <shortName evidence="4">OSB synthase</shortName>
        <shortName evidence="4">OSBS</shortName>
        <ecNumber evidence="4">4.2.1.113</ecNumber>
    </recommendedName>
    <alternativeName>
        <fullName evidence="4">4-(2'-carboxyphenyl)-4-oxybutyric acid synthase</fullName>
    </alternativeName>
    <alternativeName>
        <fullName evidence="4">o-succinylbenzoic acid synthase</fullName>
    </alternativeName>
</protein>
<keyword evidence="3 4" id="KW-0456">Lyase</keyword>
<dbReference type="UniPathway" id="UPA00079"/>
<dbReference type="PANTHER" id="PTHR48073">
    <property type="entry name" value="O-SUCCINYLBENZOATE SYNTHASE-RELATED"/>
    <property type="match status" value="1"/>
</dbReference>
<dbReference type="RefSeq" id="WP_221227816.1">
    <property type="nucleotide sequence ID" value="NZ_JACIGE010000016.1"/>
</dbReference>
<dbReference type="SUPFAM" id="SSF54826">
    <property type="entry name" value="Enolase N-terminal domain-like"/>
    <property type="match status" value="1"/>
</dbReference>
<dbReference type="Pfam" id="PF21508">
    <property type="entry name" value="MenC_N"/>
    <property type="match status" value="1"/>
</dbReference>
<dbReference type="EMBL" id="JACIGE010000016">
    <property type="protein sequence ID" value="MBB4248999.1"/>
    <property type="molecule type" value="Genomic_DNA"/>
</dbReference>
<keyword evidence="7" id="KW-1185">Reference proteome</keyword>
<dbReference type="GO" id="GO:0000287">
    <property type="term" value="F:magnesium ion binding"/>
    <property type="evidence" value="ECO:0007669"/>
    <property type="project" value="UniProtKB-UniRule"/>
</dbReference>
<feature type="binding site" evidence="4">
    <location>
        <position position="201"/>
    </location>
    <ligand>
        <name>Mg(2+)</name>
        <dbReference type="ChEBI" id="CHEBI:18420"/>
    </ligand>
</feature>
<dbReference type="GO" id="GO:0043748">
    <property type="term" value="F:O-succinylbenzoate synthase activity"/>
    <property type="evidence" value="ECO:0007669"/>
    <property type="project" value="UniProtKB-EC"/>
</dbReference>
<evidence type="ECO:0000256" key="1">
    <source>
        <dbReference type="ARBA" id="ARBA00022723"/>
    </source>
</evidence>
<sequence>MRIAAVRLQAYRLPLVAAWTSALGGFTAREGWLLRIDSEDGRSGFGDCAPLPGLVGESSAVAGQALERWREQLPAQSLADALAGLQQTPLAAQAPAACAAVECALLDLLAQAAGLSLRGWLARNCASRPAPELTDSVAVNATLGALAHLSDTALAAGISDAITKGYRVFKLKVGVAAATAEASRLRSLAALLPADCRLRLDANGAWDECCAEQFIEACAGMPIDSLEEPLADSADQAAFLATLRRLQDRATFPLAIDESWPRLADAAESFFSAPPVHRLIVKPPRHSGLLPALALARSAAASGMDVVVTSSVDSACGVLAVAQLAAVIDAERRTRGSAALTHGLATSPWLASDTGAAPVLAEGRLFLPAAHGLGFQPLDTFFA</sequence>
<dbReference type="InterPro" id="IPR036849">
    <property type="entry name" value="Enolase-like_C_sf"/>
</dbReference>
<dbReference type="SFLD" id="SFLDS00001">
    <property type="entry name" value="Enolase"/>
    <property type="match status" value="1"/>
</dbReference>
<name>A0A840GLG4_RHOTE</name>
<feature type="active site" description="Proton donor" evidence="4">
    <location>
        <position position="172"/>
    </location>
</feature>
<dbReference type="InterPro" id="IPR041338">
    <property type="entry name" value="OSBS_N"/>
</dbReference>
<comment type="pathway">
    <text evidence="4">Quinol/quinone metabolism; menaquinone biosynthesis.</text>
</comment>
<keyword evidence="4" id="KW-0474">Menaquinone biosynthesis</keyword>
<dbReference type="AlphaFoldDB" id="A0A840GLG4"/>
<feature type="active site" description="Proton acceptor" evidence="4">
    <location>
        <position position="282"/>
    </location>
</feature>
<dbReference type="SFLD" id="SFLDG00180">
    <property type="entry name" value="muconate_cycloisomerase"/>
    <property type="match status" value="1"/>
</dbReference>
<keyword evidence="1 4" id="KW-0479">Metal-binding</keyword>
<dbReference type="SFLD" id="SFLDF00009">
    <property type="entry name" value="o-succinylbenzoate_synthase"/>
    <property type="match status" value="1"/>
</dbReference>
<dbReference type="Pfam" id="PF13378">
    <property type="entry name" value="MR_MLE_C"/>
    <property type="match status" value="1"/>
</dbReference>